<dbReference type="Proteomes" id="UP000660262">
    <property type="component" value="Unassembled WGS sequence"/>
</dbReference>
<protein>
    <submittedName>
        <fullName evidence="3">Uncharacterized protein</fullName>
    </submittedName>
</protein>
<evidence type="ECO:0000313" key="3">
    <source>
        <dbReference type="EMBL" id="GHP10063.1"/>
    </source>
</evidence>
<organism evidence="3 4">
    <name type="scientific">Pycnococcus provasolii</name>
    <dbReference type="NCBI Taxonomy" id="41880"/>
    <lineage>
        <taxon>Eukaryota</taxon>
        <taxon>Viridiplantae</taxon>
        <taxon>Chlorophyta</taxon>
        <taxon>Pseudoscourfieldiophyceae</taxon>
        <taxon>Pseudoscourfieldiales</taxon>
        <taxon>Pycnococcaceae</taxon>
        <taxon>Pycnococcus</taxon>
    </lineage>
</organism>
<dbReference type="EMBL" id="BNJQ01000027">
    <property type="protein sequence ID" value="GHP10063.1"/>
    <property type="molecule type" value="Genomic_DNA"/>
</dbReference>
<keyword evidence="4" id="KW-1185">Reference proteome</keyword>
<evidence type="ECO:0000313" key="4">
    <source>
        <dbReference type="Proteomes" id="UP000660262"/>
    </source>
</evidence>
<name>A0A830HTP8_9CHLO</name>
<evidence type="ECO:0000256" key="2">
    <source>
        <dbReference type="SAM" id="SignalP"/>
    </source>
</evidence>
<proteinExistence type="predicted"/>
<accession>A0A830HTP8</accession>
<keyword evidence="2" id="KW-0732">Signal</keyword>
<feature type="chain" id="PRO_5033003065" evidence="2">
    <location>
        <begin position="21"/>
        <end position="274"/>
    </location>
</feature>
<evidence type="ECO:0000256" key="1">
    <source>
        <dbReference type="SAM" id="MobiDB-lite"/>
    </source>
</evidence>
<reference evidence="3" key="1">
    <citation type="submission" date="2020-10" db="EMBL/GenBank/DDBJ databases">
        <title>Unveiling of a novel bifunctional photoreceptor, Dualchrome1, isolated from a cosmopolitan green alga.</title>
        <authorList>
            <person name="Suzuki S."/>
            <person name="Kawachi M."/>
        </authorList>
    </citation>
    <scope>NUCLEOTIDE SEQUENCE</scope>
    <source>
        <strain evidence="3">NIES 2893</strain>
    </source>
</reference>
<feature type="region of interest" description="Disordered" evidence="1">
    <location>
        <begin position="150"/>
        <end position="170"/>
    </location>
</feature>
<feature type="compositionally biased region" description="Basic and acidic residues" evidence="1">
    <location>
        <begin position="150"/>
        <end position="168"/>
    </location>
</feature>
<dbReference type="AlphaFoldDB" id="A0A830HTP8"/>
<sequence>MAYSAVALLAFFAAFHNADGVLGGDSMATAEQNLGATLVDEPMMMAPEPEFDLATSRSRVNQDPATLTRPELRYGNYLPLLGRGRRLLDSEEANGGNTLLAPAPAEDEEGTLELATERGRLGGRTGMNFGTGTLYTQNRFDNRRHLLEAHDDHDDHDDHDHDHDHEAEAEPAAAVVDDEMASMMMMMAPEPEFDLATSRARVNQDPATLSRPELRFGNYLPLLGQSGRKLLEEAAAPAPEAGELDLATERGRLGGRTGFNFGSGTLYTQNRFDN</sequence>
<gene>
    <name evidence="3" type="ORF">PPROV_000879600</name>
</gene>
<feature type="signal peptide" evidence="2">
    <location>
        <begin position="1"/>
        <end position="20"/>
    </location>
</feature>
<comment type="caution">
    <text evidence="3">The sequence shown here is derived from an EMBL/GenBank/DDBJ whole genome shotgun (WGS) entry which is preliminary data.</text>
</comment>